<gene>
    <name evidence="1" type="ORF">CYJ27_07130</name>
</gene>
<dbReference type="GO" id="GO:0009295">
    <property type="term" value="C:nucleoid"/>
    <property type="evidence" value="ECO:0007669"/>
    <property type="project" value="InterPro"/>
</dbReference>
<dbReference type="Pfam" id="PF04245">
    <property type="entry name" value="NA37"/>
    <property type="match status" value="1"/>
</dbReference>
<proteinExistence type="predicted"/>
<dbReference type="EMBL" id="PKGZ01000006">
    <property type="protein sequence ID" value="PKY91022.1"/>
    <property type="molecule type" value="Genomic_DNA"/>
</dbReference>
<name>A0A2I1K609_9LACT</name>
<sequence length="224" mass="26259">MKALQYDFVDQSQRLTQVLIELMAKNNEIPPSDWLWVKFRLEDVMDYVGVFKLNHSQFYTHFVSYEQEQLKNELIMHQSILPTAQPAIDEGAVLECETGRYQFIEKKHHLSTETQANYYFSAFFLKVPPATSINEALKEIKQAVEETAKDFKDPVYEALAKAKTLLYQEMSQEEGFSNERLANQLYTDNITQKSSYMNRLSQIDLSELEQTKSFPMMSHKMQRQ</sequence>
<organism evidence="1 2">
    <name type="scientific">Aerococcus christensenii</name>
    <dbReference type="NCBI Taxonomy" id="87541"/>
    <lineage>
        <taxon>Bacteria</taxon>
        <taxon>Bacillati</taxon>
        <taxon>Bacillota</taxon>
        <taxon>Bacilli</taxon>
        <taxon>Lactobacillales</taxon>
        <taxon>Aerococcaceae</taxon>
        <taxon>Aerococcus</taxon>
    </lineage>
</organism>
<reference evidence="1 2" key="1">
    <citation type="submission" date="2017-12" db="EMBL/GenBank/DDBJ databases">
        <title>Phylogenetic diversity of female urinary microbiome.</title>
        <authorList>
            <person name="Thomas-White K."/>
            <person name="Wolfe A.J."/>
        </authorList>
    </citation>
    <scope>NUCLEOTIDE SEQUENCE [LARGE SCALE GENOMIC DNA]</scope>
    <source>
        <strain evidence="1 2">UMB0844</strain>
    </source>
</reference>
<dbReference type="Proteomes" id="UP000234775">
    <property type="component" value="Unassembled WGS sequence"/>
</dbReference>
<keyword evidence="2" id="KW-1185">Reference proteome</keyword>
<dbReference type="RefSeq" id="WP_101660696.1">
    <property type="nucleotide sequence ID" value="NZ_PKGZ01000006.1"/>
</dbReference>
<evidence type="ECO:0000313" key="2">
    <source>
        <dbReference type="Proteomes" id="UP000234775"/>
    </source>
</evidence>
<comment type="caution">
    <text evidence="1">The sequence shown here is derived from an EMBL/GenBank/DDBJ whole genome shotgun (WGS) entry which is preliminary data.</text>
</comment>
<dbReference type="AlphaFoldDB" id="A0A2I1K609"/>
<dbReference type="InterPro" id="IPR007358">
    <property type="entry name" value="Nucleoid_associated_NdpA"/>
</dbReference>
<evidence type="ECO:0000313" key="1">
    <source>
        <dbReference type="EMBL" id="PKY91022.1"/>
    </source>
</evidence>
<protein>
    <submittedName>
        <fullName evidence="1">Uncharacterized protein</fullName>
    </submittedName>
</protein>
<accession>A0A2I1K609</accession>